<name>A0A803Q6U1_CANSA</name>
<reference evidence="1" key="2">
    <citation type="submission" date="2021-03" db="UniProtKB">
        <authorList>
            <consortium name="EnsemblPlants"/>
        </authorList>
    </citation>
    <scope>IDENTIFICATION</scope>
</reference>
<evidence type="ECO:0000313" key="1">
    <source>
        <dbReference type="EnsemblPlants" id="cds.evm.model.07.874"/>
    </source>
</evidence>
<dbReference type="Gramene" id="evm.model.07.874">
    <property type="protein sequence ID" value="cds.evm.model.07.874"/>
    <property type="gene ID" value="evm.TU.07.874"/>
</dbReference>
<dbReference type="EMBL" id="UZAU01000650">
    <property type="status" value="NOT_ANNOTATED_CDS"/>
    <property type="molecule type" value="Genomic_DNA"/>
</dbReference>
<evidence type="ECO:0000313" key="2">
    <source>
        <dbReference type="Proteomes" id="UP000596661"/>
    </source>
</evidence>
<proteinExistence type="predicted"/>
<reference evidence="1" key="1">
    <citation type="submission" date="2018-11" db="EMBL/GenBank/DDBJ databases">
        <authorList>
            <person name="Grassa J C."/>
        </authorList>
    </citation>
    <scope>NUCLEOTIDE SEQUENCE [LARGE SCALE GENOMIC DNA]</scope>
</reference>
<protein>
    <submittedName>
        <fullName evidence="1">Uncharacterized protein</fullName>
    </submittedName>
</protein>
<dbReference type="Proteomes" id="UP000596661">
    <property type="component" value="Chromosome 7"/>
</dbReference>
<dbReference type="EnsemblPlants" id="evm.model.07.874">
    <property type="protein sequence ID" value="cds.evm.model.07.874"/>
    <property type="gene ID" value="evm.TU.07.874"/>
</dbReference>
<sequence>MPINSLSFSLPQCEGSWSTVMVFHGGQSFVVAILVADNDSLSKVVRWLSVGVHLVREEFSPIVALPPTGGSLEETLPCWMHCLLEPSGMVPKVASDHIVKEKYLKDGKFSINMDE</sequence>
<keyword evidence="2" id="KW-1185">Reference proteome</keyword>
<accession>A0A803Q6U1</accession>
<organism evidence="1 2">
    <name type="scientific">Cannabis sativa</name>
    <name type="common">Hemp</name>
    <name type="synonym">Marijuana</name>
    <dbReference type="NCBI Taxonomy" id="3483"/>
    <lineage>
        <taxon>Eukaryota</taxon>
        <taxon>Viridiplantae</taxon>
        <taxon>Streptophyta</taxon>
        <taxon>Embryophyta</taxon>
        <taxon>Tracheophyta</taxon>
        <taxon>Spermatophyta</taxon>
        <taxon>Magnoliopsida</taxon>
        <taxon>eudicotyledons</taxon>
        <taxon>Gunneridae</taxon>
        <taxon>Pentapetalae</taxon>
        <taxon>rosids</taxon>
        <taxon>fabids</taxon>
        <taxon>Rosales</taxon>
        <taxon>Cannabaceae</taxon>
        <taxon>Cannabis</taxon>
    </lineage>
</organism>
<dbReference type="AlphaFoldDB" id="A0A803Q6U1"/>